<evidence type="ECO:0000313" key="8">
    <source>
        <dbReference type="Proteomes" id="UP000034034"/>
    </source>
</evidence>
<keyword evidence="4" id="KW-0443">Lipid metabolism</keyword>
<dbReference type="CDD" id="cd05907">
    <property type="entry name" value="VL_LC_FACS_like"/>
    <property type="match status" value="1"/>
</dbReference>
<dbReference type="PANTHER" id="PTHR43272:SF32">
    <property type="entry name" value="AMP-DEPENDENT SYNTHETASE_LIGASE DOMAIN-CONTAINING PROTEIN"/>
    <property type="match status" value="1"/>
</dbReference>
<dbReference type="EMBL" id="CP009922">
    <property type="protein sequence ID" value="AKG46258.1"/>
    <property type="molecule type" value="Genomic_DNA"/>
</dbReference>
<keyword evidence="2 7" id="KW-0436">Ligase</keyword>
<evidence type="ECO:0000259" key="6">
    <source>
        <dbReference type="Pfam" id="PF00501"/>
    </source>
</evidence>
<protein>
    <recommendedName>
        <fullName evidence="5">Acyl-CoA synthetase</fullName>
    </recommendedName>
</protein>
<keyword evidence="8" id="KW-1185">Reference proteome</keyword>
<dbReference type="HOGENOM" id="CLU_000022_45_5_11"/>
<evidence type="ECO:0000313" key="7">
    <source>
        <dbReference type="EMBL" id="AKG46258.1"/>
    </source>
</evidence>
<evidence type="ECO:0000256" key="4">
    <source>
        <dbReference type="ARBA" id="ARBA00023098"/>
    </source>
</evidence>
<dbReference type="Pfam" id="PF23562">
    <property type="entry name" value="AMP-binding_C_3"/>
    <property type="match status" value="1"/>
</dbReference>
<dbReference type="PANTHER" id="PTHR43272">
    <property type="entry name" value="LONG-CHAIN-FATTY-ACID--COA LIGASE"/>
    <property type="match status" value="1"/>
</dbReference>
<dbReference type="GO" id="GO:0016020">
    <property type="term" value="C:membrane"/>
    <property type="evidence" value="ECO:0007669"/>
    <property type="project" value="TreeGrafter"/>
</dbReference>
<organism evidence="7 8">
    <name type="scientific">Streptomyces xiamenensis</name>
    <dbReference type="NCBI Taxonomy" id="408015"/>
    <lineage>
        <taxon>Bacteria</taxon>
        <taxon>Bacillati</taxon>
        <taxon>Actinomycetota</taxon>
        <taxon>Actinomycetes</taxon>
        <taxon>Kitasatosporales</taxon>
        <taxon>Streptomycetaceae</taxon>
        <taxon>Streptomyces</taxon>
    </lineage>
</organism>
<feature type="domain" description="AMP-dependent synthetase/ligase" evidence="6">
    <location>
        <begin position="37"/>
        <end position="421"/>
    </location>
</feature>
<sequence>MVEVVREEGTGRVQEVRGAPFTAPTEWGSAADIPFANAEQAPAATVIRRKTDGHWTDVTAAAFAAEVLAVAKGLIATGVGPGDRVALKARTRYEWAVLDFAIWAAGAQSVPLYPTASAEQTAWMLRDSGAELLLTDDDLDAGRLDELVRLGADIGDKEVHRRRTALTPGSTATIVYTSGTTGRPQPCALSHGNLLAEADSLTGLLRPAFDMVSRRRPTALVLLPLAHVLGRTVQLACLSARIVIGHASSVRPAELRADLAAFRPTFLAGVPRLFEKIHSTARTSAERVRRAASFARADRVAVAYGRQTLRYGLGGPAPRLGLRLAHAVYDLLIYRRVRAALGGRVRYALCGGAPLDARLTHFFLGAGIAVYEGYAPTETGTAVTLVPPLGPRPGTVGQPLPGTAVRIAADGEIEVKGPTVATDGWLATGDLGALDADGYLTIIGRKKDLIVTSGGRTVSPALLENRLRAHPPLGPCLVIGDRRPFVAALITLDPDALAHWLRTRRPPYPPDTPFATLREDPAVRAHVQRAVDAANSAVSPAGSIRAFVIVEGAFTEENGLLTPSLRIRRPAVAKAYARDIARLYTDLPAVPATRNSRPVRPPSSR</sequence>
<dbReference type="GO" id="GO:0004467">
    <property type="term" value="F:long-chain fatty acid-CoA ligase activity"/>
    <property type="evidence" value="ECO:0007669"/>
    <property type="project" value="TreeGrafter"/>
</dbReference>
<dbReference type="STRING" id="408015.SXIM_48740"/>
<reference evidence="7" key="1">
    <citation type="submission" date="2019-08" db="EMBL/GenBank/DDBJ databases">
        <title>Complete genome sequence of a mangrove-derived Streptomyces xiamenensis.</title>
        <authorList>
            <person name="Xu J."/>
        </authorList>
    </citation>
    <scope>NUCLEOTIDE SEQUENCE</scope>
    <source>
        <strain evidence="7">318</strain>
    </source>
</reference>
<evidence type="ECO:0000256" key="5">
    <source>
        <dbReference type="ARBA" id="ARBA00032875"/>
    </source>
</evidence>
<evidence type="ECO:0000256" key="1">
    <source>
        <dbReference type="ARBA" id="ARBA00006432"/>
    </source>
</evidence>
<dbReference type="KEGG" id="sxi:SXIM_48740"/>
<dbReference type="PATRIC" id="fig|408015.6.peg.4934"/>
<accession>A0A0F7FZI9</accession>
<keyword evidence="3" id="KW-0276">Fatty acid metabolism</keyword>
<comment type="similarity">
    <text evidence="1">Belongs to the ATP-dependent AMP-binding enzyme family.</text>
</comment>
<evidence type="ECO:0000256" key="2">
    <source>
        <dbReference type="ARBA" id="ARBA00022598"/>
    </source>
</evidence>
<name>A0A0F7FZI9_9ACTN</name>
<dbReference type="AlphaFoldDB" id="A0A0F7FZI9"/>
<dbReference type="Gene3D" id="3.40.50.12780">
    <property type="entry name" value="N-terminal domain of ligase-like"/>
    <property type="match status" value="1"/>
</dbReference>
<dbReference type="Pfam" id="PF00501">
    <property type="entry name" value="AMP-binding"/>
    <property type="match status" value="1"/>
</dbReference>
<dbReference type="InterPro" id="IPR000873">
    <property type="entry name" value="AMP-dep_synth/lig_dom"/>
</dbReference>
<dbReference type="InterPro" id="IPR042099">
    <property type="entry name" value="ANL_N_sf"/>
</dbReference>
<dbReference type="Proteomes" id="UP000034034">
    <property type="component" value="Chromosome"/>
</dbReference>
<evidence type="ECO:0000256" key="3">
    <source>
        <dbReference type="ARBA" id="ARBA00022832"/>
    </source>
</evidence>
<proteinExistence type="inferred from homology"/>
<gene>
    <name evidence="7" type="ORF">SXIM_48740</name>
</gene>
<dbReference type="SUPFAM" id="SSF56801">
    <property type="entry name" value="Acetyl-CoA synthetase-like"/>
    <property type="match status" value="1"/>
</dbReference>